<feature type="domain" description="Gfo/Idh/MocA-like oxidoreductase N-terminal" evidence="2">
    <location>
        <begin position="4"/>
        <end position="136"/>
    </location>
</feature>
<name>A0A1I3NBP3_9PLAN</name>
<sequence length="360" mass="38962">MSVRSGIIGLGFMGMTHFEAYRQVQGGQVAAIATRNARKLAGDWSDIQGNFGPRGSAETDLTGVKTYLEYRDLLNDPDIDLVHVCLPTDQHESVTLEALAAGKHVLVEKPIAIELEAADRLLNAATKANRLLMVAHVLPFFPEFRWACEQIHSGKYGQLKGAALRRVIAPPEWSADISDFRKLGGWGIDLHIHDNHYLGLLCGTPRSVFSRGLLKEGFVNHVSTQYVYDNPDLTVSCISGGIAAPDLKFAQSFEFLLDDATIQFDAGTYGDQWVVNRPLTLISREHGVETPQPGGGSTWCAAFTEEIQAAVSAVSSGKVPLALSATLATDALKICYAEAESIRRGCAIDVSTLKPAVLQG</sequence>
<evidence type="ECO:0000259" key="2">
    <source>
        <dbReference type="Pfam" id="PF01408"/>
    </source>
</evidence>
<keyword evidence="4" id="KW-1185">Reference proteome</keyword>
<organism evidence="3 4">
    <name type="scientific">Planctomicrobium piriforme</name>
    <dbReference type="NCBI Taxonomy" id="1576369"/>
    <lineage>
        <taxon>Bacteria</taxon>
        <taxon>Pseudomonadati</taxon>
        <taxon>Planctomycetota</taxon>
        <taxon>Planctomycetia</taxon>
        <taxon>Planctomycetales</taxon>
        <taxon>Planctomycetaceae</taxon>
        <taxon>Planctomicrobium</taxon>
    </lineage>
</organism>
<dbReference type="InterPro" id="IPR050463">
    <property type="entry name" value="Gfo/Idh/MocA_oxidrdct_glycsds"/>
</dbReference>
<dbReference type="EMBL" id="FOQD01000015">
    <property type="protein sequence ID" value="SFJ06768.1"/>
    <property type="molecule type" value="Genomic_DNA"/>
</dbReference>
<dbReference type="PANTHER" id="PTHR43818">
    <property type="entry name" value="BCDNA.GH03377"/>
    <property type="match status" value="1"/>
</dbReference>
<dbReference type="STRING" id="1576369.SAMN05421753_11556"/>
<reference evidence="4" key="1">
    <citation type="submission" date="2016-10" db="EMBL/GenBank/DDBJ databases">
        <authorList>
            <person name="Varghese N."/>
            <person name="Submissions S."/>
        </authorList>
    </citation>
    <scope>NUCLEOTIDE SEQUENCE [LARGE SCALE GENOMIC DNA]</scope>
    <source>
        <strain evidence="4">DSM 26348</strain>
    </source>
</reference>
<dbReference type="OrthoDB" id="9783105at2"/>
<dbReference type="RefSeq" id="WP_092053328.1">
    <property type="nucleotide sequence ID" value="NZ_FOQD01000015.1"/>
</dbReference>
<keyword evidence="1" id="KW-0560">Oxidoreductase</keyword>
<dbReference type="SUPFAM" id="SSF55347">
    <property type="entry name" value="Glyceraldehyde-3-phosphate dehydrogenase-like, C-terminal domain"/>
    <property type="match status" value="1"/>
</dbReference>
<accession>A0A1I3NBP3</accession>
<dbReference type="SUPFAM" id="SSF51735">
    <property type="entry name" value="NAD(P)-binding Rossmann-fold domains"/>
    <property type="match status" value="1"/>
</dbReference>
<gene>
    <name evidence="3" type="ORF">SAMN05421753_11556</name>
</gene>
<dbReference type="InterPro" id="IPR036291">
    <property type="entry name" value="NAD(P)-bd_dom_sf"/>
</dbReference>
<dbReference type="GO" id="GO:0000166">
    <property type="term" value="F:nucleotide binding"/>
    <property type="evidence" value="ECO:0007669"/>
    <property type="project" value="InterPro"/>
</dbReference>
<dbReference type="PANTHER" id="PTHR43818:SF11">
    <property type="entry name" value="BCDNA.GH03377"/>
    <property type="match status" value="1"/>
</dbReference>
<dbReference type="Gene3D" id="3.40.50.720">
    <property type="entry name" value="NAD(P)-binding Rossmann-like Domain"/>
    <property type="match status" value="1"/>
</dbReference>
<dbReference type="InterPro" id="IPR000683">
    <property type="entry name" value="Gfo/Idh/MocA-like_OxRdtase_N"/>
</dbReference>
<evidence type="ECO:0000313" key="4">
    <source>
        <dbReference type="Proteomes" id="UP000199518"/>
    </source>
</evidence>
<dbReference type="GO" id="GO:0016491">
    <property type="term" value="F:oxidoreductase activity"/>
    <property type="evidence" value="ECO:0007669"/>
    <property type="project" value="UniProtKB-KW"/>
</dbReference>
<dbReference type="Proteomes" id="UP000199518">
    <property type="component" value="Unassembled WGS sequence"/>
</dbReference>
<dbReference type="Gene3D" id="3.30.360.10">
    <property type="entry name" value="Dihydrodipicolinate Reductase, domain 2"/>
    <property type="match status" value="1"/>
</dbReference>
<evidence type="ECO:0000256" key="1">
    <source>
        <dbReference type="ARBA" id="ARBA00023002"/>
    </source>
</evidence>
<evidence type="ECO:0000313" key="3">
    <source>
        <dbReference type="EMBL" id="SFJ06768.1"/>
    </source>
</evidence>
<protein>
    <submittedName>
        <fullName evidence="3">Predicted dehydrogenase</fullName>
    </submittedName>
</protein>
<dbReference type="AlphaFoldDB" id="A0A1I3NBP3"/>
<dbReference type="Pfam" id="PF01408">
    <property type="entry name" value="GFO_IDH_MocA"/>
    <property type="match status" value="1"/>
</dbReference>
<proteinExistence type="predicted"/>